<proteinExistence type="predicted"/>
<evidence type="ECO:0000313" key="2">
    <source>
        <dbReference type="Proteomes" id="UP000003843"/>
    </source>
</evidence>
<comment type="caution">
    <text evidence="1">The sequence shown here is derived from an EMBL/GenBank/DDBJ whole genome shotgun (WGS) entry which is preliminary data.</text>
</comment>
<dbReference type="EMBL" id="ACEQ02000012">
    <property type="protein sequence ID" value="EEZ75802.1"/>
    <property type="molecule type" value="Genomic_DNA"/>
</dbReference>
<accession>D0W9K7</accession>
<evidence type="ECO:0000313" key="1">
    <source>
        <dbReference type="EMBL" id="EEZ75802.1"/>
    </source>
</evidence>
<sequence length="58" mass="6213">MQKNQTKKSNCPLSITTKKADTAKAAAAARAAADTFLGKAGASEKFCKIFRCPFLFSK</sequence>
<dbReference type="Proteomes" id="UP000003843">
    <property type="component" value="Unassembled WGS sequence"/>
</dbReference>
<organism evidence="1 2">
    <name type="scientific">Neisseria lactamica ATCC 23970</name>
    <dbReference type="NCBI Taxonomy" id="546265"/>
    <lineage>
        <taxon>Bacteria</taxon>
        <taxon>Pseudomonadati</taxon>
        <taxon>Pseudomonadota</taxon>
        <taxon>Betaproteobacteria</taxon>
        <taxon>Neisseriales</taxon>
        <taxon>Neisseriaceae</taxon>
        <taxon>Neisseria</taxon>
    </lineage>
</organism>
<protein>
    <submittedName>
        <fullName evidence="1">Uncharacterized protein</fullName>
    </submittedName>
</protein>
<reference evidence="1 2" key="1">
    <citation type="submission" date="2009-10" db="EMBL/GenBank/DDBJ databases">
        <authorList>
            <person name="Weinstock G."/>
            <person name="Sodergren E."/>
            <person name="Clifton S."/>
            <person name="Fulton L."/>
            <person name="Fulton B."/>
            <person name="Courtney L."/>
            <person name="Fronick C."/>
            <person name="Harrison M."/>
            <person name="Strong C."/>
            <person name="Farmer C."/>
            <person name="Delahaunty K."/>
            <person name="Markovic C."/>
            <person name="Hall O."/>
            <person name="Minx P."/>
            <person name="Tomlinson C."/>
            <person name="Mitreva M."/>
            <person name="Nelson J."/>
            <person name="Hou S."/>
            <person name="Wollam A."/>
            <person name="Pepin K.H."/>
            <person name="Johnson M."/>
            <person name="Bhonagiri V."/>
            <person name="Nash W.E."/>
            <person name="Warren W."/>
            <person name="Chinwalla A."/>
            <person name="Mardis E.R."/>
            <person name="Wilson R.K."/>
        </authorList>
    </citation>
    <scope>NUCLEOTIDE SEQUENCE [LARGE SCALE GENOMIC DNA]</scope>
    <source>
        <strain evidence="1 2">ATCC 23970</strain>
    </source>
</reference>
<name>D0W9K7_NEILA</name>
<gene>
    <name evidence="1" type="ORF">NEILACOT_04219</name>
</gene>
<dbReference type="AlphaFoldDB" id="D0W9K7"/>